<organism evidence="1 2">
    <name type="scientific">Ligilactobacillus ubinensis</name>
    <dbReference type="NCBI Taxonomy" id="2876789"/>
    <lineage>
        <taxon>Bacteria</taxon>
        <taxon>Bacillati</taxon>
        <taxon>Bacillota</taxon>
        <taxon>Bacilli</taxon>
        <taxon>Lactobacillales</taxon>
        <taxon>Lactobacillaceae</taxon>
        <taxon>Ligilactobacillus</taxon>
    </lineage>
</organism>
<evidence type="ECO:0000313" key="2">
    <source>
        <dbReference type="Proteomes" id="UP001139006"/>
    </source>
</evidence>
<dbReference type="RefSeq" id="WP_253358692.1">
    <property type="nucleotide sequence ID" value="NZ_JAIULA010000001.1"/>
</dbReference>
<gene>
    <name evidence="1" type="ORF">LB941_00970</name>
</gene>
<name>A0A9X2FHI4_9LACO</name>
<protein>
    <submittedName>
        <fullName evidence="1">Uncharacterized protein</fullName>
    </submittedName>
</protein>
<dbReference type="Proteomes" id="UP001139006">
    <property type="component" value="Unassembled WGS sequence"/>
</dbReference>
<comment type="caution">
    <text evidence="1">The sequence shown here is derived from an EMBL/GenBank/DDBJ whole genome shotgun (WGS) entry which is preliminary data.</text>
</comment>
<keyword evidence="2" id="KW-1185">Reference proteome</keyword>
<reference evidence="1 2" key="1">
    <citation type="journal article" date="2023" name="Int. J. Syst. Evol. Microbiol.">
        <title>Ligilactobacillus ubinensis sp. nov., a novel species isolated from the wild ferment of a durian fruit (Durio zibethinus).</title>
        <authorList>
            <person name="Heng Y.C."/>
            <person name="Menon N."/>
            <person name="Chen B."/>
            <person name="Loo B.Z.L."/>
            <person name="Wong G.W.J."/>
            <person name="Lim A.C.H."/>
            <person name="Silvaraju S."/>
            <person name="Kittelmann S."/>
        </authorList>
    </citation>
    <scope>NUCLEOTIDE SEQUENCE [LARGE SCALE GENOMIC DNA]</scope>
    <source>
        <strain evidence="1 2">WILCCON 0076</strain>
    </source>
</reference>
<sequence length="95" mass="11378">MHPTVIILSHNYTPETDAINYYKQLLRGHSICVHLVMHTHLFAIYLSYKQKARRSELVLFTPSIWNIFKENEIERNTWFDYLPMQARGAAPHRFF</sequence>
<proteinExistence type="predicted"/>
<accession>A0A9X2FHI4</accession>
<dbReference type="AlphaFoldDB" id="A0A9X2FHI4"/>
<evidence type="ECO:0000313" key="1">
    <source>
        <dbReference type="EMBL" id="MCP0885905.1"/>
    </source>
</evidence>
<dbReference type="EMBL" id="JAIULA010000001">
    <property type="protein sequence ID" value="MCP0885905.1"/>
    <property type="molecule type" value="Genomic_DNA"/>
</dbReference>